<dbReference type="Gene3D" id="3.40.50.150">
    <property type="entry name" value="Vaccinia Virus protein VP39"/>
    <property type="match status" value="1"/>
</dbReference>
<name>A0A290XAM9_9GAMM</name>
<accession>A0A290XAM9</accession>
<keyword evidence="3" id="KW-1185">Reference proteome</keyword>
<organism evidence="2 3">
    <name type="scientific">Luteimonas chenhongjianii</name>
    <dbReference type="NCBI Taxonomy" id="2006110"/>
    <lineage>
        <taxon>Bacteria</taxon>
        <taxon>Pseudomonadati</taxon>
        <taxon>Pseudomonadota</taxon>
        <taxon>Gammaproteobacteria</taxon>
        <taxon>Lysobacterales</taxon>
        <taxon>Lysobacteraceae</taxon>
        <taxon>Luteimonas</taxon>
    </lineage>
</organism>
<dbReference type="InterPro" id="IPR029063">
    <property type="entry name" value="SAM-dependent_MTases_sf"/>
</dbReference>
<dbReference type="InterPro" id="IPR052514">
    <property type="entry name" value="SAM-dependent_MTase"/>
</dbReference>
<feature type="domain" description="Methyltransferase FkbM" evidence="1">
    <location>
        <begin position="121"/>
        <end position="279"/>
    </location>
</feature>
<dbReference type="InterPro" id="IPR006342">
    <property type="entry name" value="FkbM_mtfrase"/>
</dbReference>
<evidence type="ECO:0000313" key="3">
    <source>
        <dbReference type="Proteomes" id="UP000218968"/>
    </source>
</evidence>
<protein>
    <recommendedName>
        <fullName evidence="1">Methyltransferase FkbM domain-containing protein</fullName>
    </recommendedName>
</protein>
<dbReference type="AlphaFoldDB" id="A0A290XAM9"/>
<reference evidence="3" key="1">
    <citation type="submission" date="2017-09" db="EMBL/GenBank/DDBJ databases">
        <title>Luteimonas liuhanmingii sp.nov., isolated from the intestinal contents of Tibetan Plateau Pika in Yushu, Qinghai Province, China.</title>
        <authorList>
            <person name="Gui Z."/>
        </authorList>
    </citation>
    <scope>NUCLEOTIDE SEQUENCE [LARGE SCALE GENOMIC DNA]</scope>
    <source>
        <strain evidence="3">100111</strain>
    </source>
</reference>
<proteinExistence type="predicted"/>
<dbReference type="PANTHER" id="PTHR34203">
    <property type="entry name" value="METHYLTRANSFERASE, FKBM FAMILY PROTEIN"/>
    <property type="match status" value="1"/>
</dbReference>
<gene>
    <name evidence="2" type="ORF">CNR27_00740</name>
</gene>
<sequence length="295" mass="32599">MRATLKRYLPVPARATLRALLHYTQRLVRWLPILWQVRGQSAADELTLIRSALAAPFLSLCNIQDWQDPILLQDANVEVPGFGRFSLRARTDDLWHVLPWREHSIAELARKVLRPGDAFIDAGANIGIYTVLASRLVGPGGRVISIEMMPDTAKRLESHIHMNHLRNVTVVKNAISDVEGDVVIAMVQAGKYGQASISGGAERHETSSEIPVQTTTLDAVAERISSVKLMKIDVEGAELQAFRGAKSLLKKTNFIAYEAWSRGCVSKDALSALLEDAGFALRKLDGNNWLAEKSE</sequence>
<dbReference type="Proteomes" id="UP000218968">
    <property type="component" value="Chromosome"/>
</dbReference>
<dbReference type="Pfam" id="PF05050">
    <property type="entry name" value="Methyltransf_21"/>
    <property type="match status" value="1"/>
</dbReference>
<dbReference type="NCBIfam" id="TIGR01444">
    <property type="entry name" value="fkbM_fam"/>
    <property type="match status" value="1"/>
</dbReference>
<dbReference type="SUPFAM" id="SSF53335">
    <property type="entry name" value="S-adenosyl-L-methionine-dependent methyltransferases"/>
    <property type="match status" value="1"/>
</dbReference>
<evidence type="ECO:0000259" key="1">
    <source>
        <dbReference type="Pfam" id="PF05050"/>
    </source>
</evidence>
<dbReference type="PANTHER" id="PTHR34203:SF15">
    <property type="entry name" value="SLL1173 PROTEIN"/>
    <property type="match status" value="1"/>
</dbReference>
<dbReference type="KEGG" id="lum:CNR27_00740"/>
<dbReference type="EMBL" id="CP023406">
    <property type="protein sequence ID" value="ATD66159.1"/>
    <property type="molecule type" value="Genomic_DNA"/>
</dbReference>
<evidence type="ECO:0000313" key="2">
    <source>
        <dbReference type="EMBL" id="ATD66159.1"/>
    </source>
</evidence>